<gene>
    <name evidence="3" type="ORF">PCAL00307_LOCUS3689</name>
</gene>
<dbReference type="PANTHER" id="PTHR11125">
    <property type="entry name" value="SUPPRESSOR OF TY 5"/>
    <property type="match status" value="1"/>
</dbReference>
<dbReference type="PANTHER" id="PTHR11125:SF7">
    <property type="entry name" value="TRANSCRIPTION ELONGATION FACTOR SPT5"/>
    <property type="match status" value="1"/>
</dbReference>
<dbReference type="InterPro" id="IPR036735">
    <property type="entry name" value="NGN_dom_sf"/>
</dbReference>
<dbReference type="Gene3D" id="3.30.70.940">
    <property type="entry name" value="NusG, N-terminal domain"/>
    <property type="match status" value="1"/>
</dbReference>
<feature type="domain" description="NGN" evidence="1">
    <location>
        <begin position="15"/>
        <end position="61"/>
    </location>
</feature>
<accession>A0A7S4E3R8</accession>
<organism evidence="3">
    <name type="scientific">Pelagomonas calceolata</name>
    <dbReference type="NCBI Taxonomy" id="35677"/>
    <lineage>
        <taxon>Eukaryota</taxon>
        <taxon>Sar</taxon>
        <taxon>Stramenopiles</taxon>
        <taxon>Ochrophyta</taxon>
        <taxon>Pelagophyceae</taxon>
        <taxon>Pelagomonadales</taxon>
        <taxon>Pelagomonadaceae</taxon>
        <taxon>Pelagomonas</taxon>
    </lineage>
</organism>
<dbReference type="AlphaFoldDB" id="A0A7S4E3R8"/>
<feature type="domain" description="Spt5 KOW" evidence="2">
    <location>
        <begin position="82"/>
        <end position="219"/>
    </location>
</feature>
<evidence type="ECO:0000259" key="1">
    <source>
        <dbReference type="Pfam" id="PF03439"/>
    </source>
</evidence>
<dbReference type="GO" id="GO:0032784">
    <property type="term" value="P:regulation of DNA-templated transcription elongation"/>
    <property type="evidence" value="ECO:0007669"/>
    <property type="project" value="InterPro"/>
</dbReference>
<sequence>MRSARPCFLSGICSAMTTSLRGFIYVESRSEPDVRMVAKGLRLLRSWSMKMVPMVDMVAVLSTSLDASYGYASKRNGLRIGDWARVSRDTYRGDLCRIVALGNGGSSAVIMLVPRLDVSSDTAEAGVFGRKDAFRKMRPPMRLFNASEIIAAGGNVTQRRFRLNTSAGSASQNWALADETFDVFENASYLKGYLYKEVNVTTMLKRGGADPTLDELQRFVIDTQEMGPGDNEPSSVVKYPADDEQKRSLKAQIELLARGRGTQDPTQKSPIFEKDDKVYNHCLKIDFILVFT</sequence>
<dbReference type="EMBL" id="HBIW01004532">
    <property type="protein sequence ID" value="CAE0688255.1"/>
    <property type="molecule type" value="Transcribed_RNA"/>
</dbReference>
<dbReference type="GO" id="GO:0003729">
    <property type="term" value="F:mRNA binding"/>
    <property type="evidence" value="ECO:0007669"/>
    <property type="project" value="TreeGrafter"/>
</dbReference>
<evidence type="ECO:0000259" key="2">
    <source>
        <dbReference type="Pfam" id="PF23042"/>
    </source>
</evidence>
<dbReference type="InterPro" id="IPR005100">
    <property type="entry name" value="NGN-domain"/>
</dbReference>
<dbReference type="Pfam" id="PF03439">
    <property type="entry name" value="Spt5-NGN"/>
    <property type="match status" value="1"/>
</dbReference>
<name>A0A7S4E3R8_9STRA</name>
<dbReference type="InterPro" id="IPR041973">
    <property type="entry name" value="KOW_Spt5_1"/>
</dbReference>
<reference evidence="3" key="1">
    <citation type="submission" date="2021-01" db="EMBL/GenBank/DDBJ databases">
        <authorList>
            <person name="Corre E."/>
            <person name="Pelletier E."/>
            <person name="Niang G."/>
            <person name="Scheremetjew M."/>
            <person name="Finn R."/>
            <person name="Kale V."/>
            <person name="Holt S."/>
            <person name="Cochrane G."/>
            <person name="Meng A."/>
            <person name="Brown T."/>
            <person name="Cohen L."/>
        </authorList>
    </citation>
    <scope>NUCLEOTIDE SEQUENCE</scope>
    <source>
        <strain evidence="3">CCMP1756</strain>
    </source>
</reference>
<dbReference type="InterPro" id="IPR039659">
    <property type="entry name" value="SPT5"/>
</dbReference>
<dbReference type="GO" id="GO:0032044">
    <property type="term" value="C:DSIF complex"/>
    <property type="evidence" value="ECO:0007669"/>
    <property type="project" value="TreeGrafter"/>
</dbReference>
<protein>
    <submittedName>
        <fullName evidence="3">Uncharacterized protein</fullName>
    </submittedName>
</protein>
<dbReference type="GO" id="GO:0006357">
    <property type="term" value="P:regulation of transcription by RNA polymerase II"/>
    <property type="evidence" value="ECO:0007669"/>
    <property type="project" value="InterPro"/>
</dbReference>
<dbReference type="Pfam" id="PF23042">
    <property type="entry name" value="KOW1_SPT5"/>
    <property type="match status" value="1"/>
</dbReference>
<evidence type="ECO:0000313" key="3">
    <source>
        <dbReference type="EMBL" id="CAE0688255.1"/>
    </source>
</evidence>
<dbReference type="GO" id="GO:0006368">
    <property type="term" value="P:transcription elongation by RNA polymerase II"/>
    <property type="evidence" value="ECO:0007669"/>
    <property type="project" value="TreeGrafter"/>
</dbReference>
<proteinExistence type="predicted"/>